<comment type="caution">
    <text evidence="2">The sequence shown here is derived from an EMBL/GenBank/DDBJ whole genome shotgun (WGS) entry which is preliminary data.</text>
</comment>
<dbReference type="Proteomes" id="UP001197247">
    <property type="component" value="Unassembled WGS sequence"/>
</dbReference>
<reference evidence="2 3" key="1">
    <citation type="submission" date="2021-05" db="EMBL/GenBank/DDBJ databases">
        <title>Kineosporia and Streptomyces sp. nov. two new marine actinobacteria isolated from Coral.</title>
        <authorList>
            <person name="Buangrab K."/>
            <person name="Sutthacheep M."/>
            <person name="Yeemin T."/>
            <person name="Harunari E."/>
            <person name="Igarashi Y."/>
            <person name="Kanchanasin P."/>
            <person name="Tanasupawat S."/>
            <person name="Phongsopitanun W."/>
        </authorList>
    </citation>
    <scope>NUCLEOTIDE SEQUENCE [LARGE SCALE GENOMIC DNA]</scope>
    <source>
        <strain evidence="2 3">J2-2</strain>
    </source>
</reference>
<sequence length="67" mass="7296">MSTKDPHTWVKAAASAETGNCVEQRVARPDGRIEVRDTKQHGRGPTLRLAPAVFRAWVDAAKQGELG</sequence>
<feature type="domain" description="DUF397" evidence="1">
    <location>
        <begin position="8"/>
        <end position="62"/>
    </location>
</feature>
<dbReference type="EMBL" id="JAHBAY010000009">
    <property type="protein sequence ID" value="MBT0771634.1"/>
    <property type="molecule type" value="Genomic_DNA"/>
</dbReference>
<organism evidence="2 3">
    <name type="scientific">Kineosporia corallincola</name>
    <dbReference type="NCBI Taxonomy" id="2835133"/>
    <lineage>
        <taxon>Bacteria</taxon>
        <taxon>Bacillati</taxon>
        <taxon>Actinomycetota</taxon>
        <taxon>Actinomycetes</taxon>
        <taxon>Kineosporiales</taxon>
        <taxon>Kineosporiaceae</taxon>
        <taxon>Kineosporia</taxon>
    </lineage>
</organism>
<evidence type="ECO:0000313" key="3">
    <source>
        <dbReference type="Proteomes" id="UP001197247"/>
    </source>
</evidence>
<dbReference type="RefSeq" id="WP_214157999.1">
    <property type="nucleotide sequence ID" value="NZ_JAHBAY010000009.1"/>
</dbReference>
<accession>A0ABS5TKJ7</accession>
<gene>
    <name evidence="2" type="ORF">KIH74_22030</name>
</gene>
<evidence type="ECO:0000313" key="2">
    <source>
        <dbReference type="EMBL" id="MBT0771634.1"/>
    </source>
</evidence>
<keyword evidence="3" id="KW-1185">Reference proteome</keyword>
<name>A0ABS5TKJ7_9ACTN</name>
<evidence type="ECO:0000259" key="1">
    <source>
        <dbReference type="Pfam" id="PF04149"/>
    </source>
</evidence>
<proteinExistence type="predicted"/>
<dbReference type="InterPro" id="IPR007278">
    <property type="entry name" value="DUF397"/>
</dbReference>
<dbReference type="Pfam" id="PF04149">
    <property type="entry name" value="DUF397"/>
    <property type="match status" value="1"/>
</dbReference>
<protein>
    <submittedName>
        <fullName evidence="2">DUF397 domain-containing protein</fullName>
    </submittedName>
</protein>